<organism evidence="1 2">
    <name type="scientific">Mucor flavus</name>
    <dbReference type="NCBI Taxonomy" id="439312"/>
    <lineage>
        <taxon>Eukaryota</taxon>
        <taxon>Fungi</taxon>
        <taxon>Fungi incertae sedis</taxon>
        <taxon>Mucoromycota</taxon>
        <taxon>Mucoromycotina</taxon>
        <taxon>Mucoromycetes</taxon>
        <taxon>Mucorales</taxon>
        <taxon>Mucorineae</taxon>
        <taxon>Mucoraceae</taxon>
        <taxon>Mucor</taxon>
    </lineage>
</organism>
<keyword evidence="2" id="KW-1185">Reference proteome</keyword>
<proteinExistence type="predicted"/>
<evidence type="ECO:0000313" key="2">
    <source>
        <dbReference type="Proteomes" id="UP001473302"/>
    </source>
</evidence>
<protein>
    <submittedName>
        <fullName evidence="1">Uncharacterized protein</fullName>
    </submittedName>
</protein>
<dbReference type="EMBL" id="BAABUK010000004">
    <property type="protein sequence ID" value="GAA5809010.1"/>
    <property type="molecule type" value="Genomic_DNA"/>
</dbReference>
<dbReference type="Proteomes" id="UP001473302">
    <property type="component" value="Unassembled WGS sequence"/>
</dbReference>
<name>A0ABP9YQ83_9FUNG</name>
<accession>A0ABP9YQ83</accession>
<sequence>MSTATATATVAEYWRDICFKAYDEEPKSSAFILFIDNCKNKPPTNGRYIFPTDNPEFRPHLEHLEFELLNDNIWTLSNEKLTILTNIRTEVRADWHINRQKQLKEHLIQTLSEITKPLDITDKQRLVLVQEFINVHRNDLGSRSFLRGLVGCLKYQLQNKYHMVEWKMDEAVLTQNNEEPMDQYIRLLTGVLCFQLLYRDGADDDSDQIVININEETVHIWQMNPDLDNQFIRSVLELLPKEHNLTDYQVSSVKRKQPPSIFQWICNTFTRCLSFLH</sequence>
<evidence type="ECO:0000313" key="1">
    <source>
        <dbReference type="EMBL" id="GAA5809010.1"/>
    </source>
</evidence>
<comment type="caution">
    <text evidence="1">The sequence shown here is derived from an EMBL/GenBank/DDBJ whole genome shotgun (WGS) entry which is preliminary data.</text>
</comment>
<reference evidence="1 2" key="1">
    <citation type="submission" date="2024-04" db="EMBL/GenBank/DDBJ databases">
        <title>genome sequences of Mucor flavus KT1a and Helicostylum pulchrum KT1b strains isolated from the surface of a dry-aged beef.</title>
        <authorList>
            <person name="Toyotome T."/>
            <person name="Hosono M."/>
            <person name="Torimaru M."/>
            <person name="Fukuda K."/>
            <person name="Mikami N."/>
        </authorList>
    </citation>
    <scope>NUCLEOTIDE SEQUENCE [LARGE SCALE GENOMIC DNA]</scope>
    <source>
        <strain evidence="1 2">KT1a</strain>
    </source>
</reference>
<gene>
    <name evidence="1" type="ORF">MFLAVUS_002411</name>
</gene>